<dbReference type="NCBIfam" id="NF007034">
    <property type="entry name" value="PRK09496.2-1"/>
    <property type="match status" value="1"/>
</dbReference>
<feature type="domain" description="RCK N-terminal" evidence="7">
    <location>
        <begin position="226"/>
        <end position="343"/>
    </location>
</feature>
<dbReference type="InterPro" id="IPR036721">
    <property type="entry name" value="RCK_C_sf"/>
</dbReference>
<dbReference type="PANTHER" id="PTHR43833">
    <property type="entry name" value="POTASSIUM CHANNEL PROTEIN 2-RELATED-RELATED"/>
    <property type="match status" value="1"/>
</dbReference>
<comment type="function">
    <text evidence="1">Part of a potassium transport system.</text>
</comment>
<evidence type="ECO:0000256" key="2">
    <source>
        <dbReference type="ARBA" id="ARBA00022448"/>
    </source>
</evidence>
<dbReference type="InterPro" id="IPR050721">
    <property type="entry name" value="Trk_Ktr_HKT_K-transport"/>
</dbReference>
<protein>
    <submittedName>
        <fullName evidence="9">TrkA, K+ transport system, NAD-binding component</fullName>
    </submittedName>
</protein>
<dbReference type="Proteomes" id="UP000663586">
    <property type="component" value="Chromosome"/>
</dbReference>
<organism evidence="9 10">
    <name type="scientific">Natranaeroarchaeum sulfidigenes</name>
    <dbReference type="NCBI Taxonomy" id="2784880"/>
    <lineage>
        <taxon>Archaea</taxon>
        <taxon>Methanobacteriati</taxon>
        <taxon>Methanobacteriota</taxon>
        <taxon>Stenosarchaea group</taxon>
        <taxon>Halobacteria</taxon>
        <taxon>Halobacteriales</taxon>
        <taxon>Natronoarchaeaceae</taxon>
        <taxon>Natranaeroarchaeum</taxon>
    </lineage>
</organism>
<dbReference type="Gene3D" id="3.30.70.1450">
    <property type="entry name" value="Regulator of K+ conductance, C-terminal domain"/>
    <property type="match status" value="2"/>
</dbReference>
<dbReference type="SUPFAM" id="SSF51735">
    <property type="entry name" value="NAD(P)-binding Rossmann-fold domains"/>
    <property type="match status" value="2"/>
</dbReference>
<evidence type="ECO:0000259" key="7">
    <source>
        <dbReference type="PROSITE" id="PS51201"/>
    </source>
</evidence>
<keyword evidence="6" id="KW-0406">Ion transport</keyword>
<dbReference type="InterPro" id="IPR006036">
    <property type="entry name" value="K_uptake_TrkA"/>
</dbReference>
<dbReference type="Gene3D" id="3.40.50.720">
    <property type="entry name" value="NAD(P)-binding Rossmann-like Domain"/>
    <property type="match status" value="2"/>
</dbReference>
<feature type="domain" description="RCK C-terminal" evidence="8">
    <location>
        <begin position="139"/>
        <end position="220"/>
    </location>
</feature>
<dbReference type="RefSeq" id="WP_238478624.1">
    <property type="nucleotide sequence ID" value="NZ_CP064786.1"/>
</dbReference>
<accession>A0A897MH71</accession>
<dbReference type="InterPro" id="IPR003148">
    <property type="entry name" value="RCK_N"/>
</dbReference>
<feature type="domain" description="RCK C-terminal" evidence="8">
    <location>
        <begin position="363"/>
        <end position="444"/>
    </location>
</feature>
<dbReference type="PROSITE" id="PS51202">
    <property type="entry name" value="RCK_C"/>
    <property type="match status" value="2"/>
</dbReference>
<evidence type="ECO:0000256" key="5">
    <source>
        <dbReference type="ARBA" id="ARBA00023027"/>
    </source>
</evidence>
<evidence type="ECO:0000256" key="3">
    <source>
        <dbReference type="ARBA" id="ARBA00022538"/>
    </source>
</evidence>
<reference evidence="9" key="1">
    <citation type="submission" date="2020-11" db="EMBL/GenBank/DDBJ databases">
        <title>Carbohydrate-dependent, anaerobic sulfur respiration: A novel catabolism in halophilic archaea.</title>
        <authorList>
            <person name="Sorokin D.Y."/>
            <person name="Messina E."/>
            <person name="Smedile F."/>
            <person name="La Cono V."/>
            <person name="Hallsworth J.E."/>
            <person name="Yakimov M.M."/>
        </authorList>
    </citation>
    <scope>NUCLEOTIDE SEQUENCE</scope>
    <source>
        <strain evidence="9">AArc-S</strain>
    </source>
</reference>
<keyword evidence="4" id="KW-0630">Potassium</keyword>
<dbReference type="NCBIfam" id="NF007039">
    <property type="entry name" value="PRK09496.3-2"/>
    <property type="match status" value="1"/>
</dbReference>
<dbReference type="GO" id="GO:0015079">
    <property type="term" value="F:potassium ion transmembrane transporter activity"/>
    <property type="evidence" value="ECO:0007669"/>
    <property type="project" value="InterPro"/>
</dbReference>
<dbReference type="PANTHER" id="PTHR43833:SF5">
    <property type="entry name" value="TRK SYSTEM POTASSIUM UPTAKE PROTEIN TRKA"/>
    <property type="match status" value="1"/>
</dbReference>
<evidence type="ECO:0000256" key="1">
    <source>
        <dbReference type="ARBA" id="ARBA00003660"/>
    </source>
</evidence>
<feature type="domain" description="RCK N-terminal" evidence="7">
    <location>
        <begin position="1"/>
        <end position="119"/>
    </location>
</feature>
<evidence type="ECO:0000259" key="8">
    <source>
        <dbReference type="PROSITE" id="PS51202"/>
    </source>
</evidence>
<gene>
    <name evidence="9" type="primary">trkA5</name>
    <name evidence="9" type="ORF">AArcS_0265</name>
</gene>
<keyword evidence="3" id="KW-0633">Potassium transport</keyword>
<name>A0A897MH71_9EURY</name>
<dbReference type="GeneID" id="70683651"/>
<dbReference type="InterPro" id="IPR006037">
    <property type="entry name" value="RCK_C"/>
</dbReference>
<dbReference type="PRINTS" id="PR00335">
    <property type="entry name" value="KUPTAKETRKA"/>
</dbReference>
<evidence type="ECO:0000256" key="6">
    <source>
        <dbReference type="ARBA" id="ARBA00023065"/>
    </source>
</evidence>
<dbReference type="PROSITE" id="PS51201">
    <property type="entry name" value="RCK_N"/>
    <property type="match status" value="2"/>
</dbReference>
<keyword evidence="2" id="KW-0813">Transport</keyword>
<dbReference type="Pfam" id="PF02254">
    <property type="entry name" value="TrkA_N"/>
    <property type="match status" value="2"/>
</dbReference>
<dbReference type="SUPFAM" id="SSF116726">
    <property type="entry name" value="TrkA C-terminal domain-like"/>
    <property type="match status" value="2"/>
</dbReference>
<proteinExistence type="predicted"/>
<dbReference type="Pfam" id="PF02080">
    <property type="entry name" value="TrkA_C"/>
    <property type="match status" value="2"/>
</dbReference>
<dbReference type="KEGG" id="hara:AArcS_0265"/>
<dbReference type="AlphaFoldDB" id="A0A897MH71"/>
<dbReference type="InterPro" id="IPR036291">
    <property type="entry name" value="NAD(P)-bd_dom_sf"/>
</dbReference>
<evidence type="ECO:0000313" key="10">
    <source>
        <dbReference type="Proteomes" id="UP000663586"/>
    </source>
</evidence>
<evidence type="ECO:0000256" key="4">
    <source>
        <dbReference type="ARBA" id="ARBA00022958"/>
    </source>
</evidence>
<dbReference type="NCBIfam" id="NF007031">
    <property type="entry name" value="PRK09496.1-2"/>
    <property type="match status" value="1"/>
</dbReference>
<sequence length="444" mass="48255">MRVIIVGAGEVGQTIANTLTATHEVVVIERDGELVEELTYDIDALVIQGDGTDLSTLQEAGIQDAEMVIASTDDDEVNIVTCGAAKTTGDVFTIARVKRHSLLLTWQGTEGAFGVDFMASSNLLTAEAIFRLSGFPGAQDVDSFIGGLVRMAEFEVYEDSPIVEQTVSDADRYDSLTFAALFRDDELIIPRGDTRIHSGDRVVVIGSSDSVGEFATDTVRAGNSDIEEVVIVGGTEIGFQTARLFAEHGYRPHVIEQDHDRAREIAEELPNASVWEHDATDMSFLKREHMDEADMVVAALGHDDRNLLVSILAKKLGVDRTISLIENTAYAELFEAVGIDVAISPREETAEEIIRFTRNDRTEKIAMLEHDLAEVLEVEIGPESEIVGLTIADAANEFPDCVVIGAISRGGKFVIPRGDTVFEAGDHVVLFTETSVLDDVTKLV</sequence>
<keyword evidence="10" id="KW-1185">Reference proteome</keyword>
<dbReference type="EMBL" id="CP064786">
    <property type="protein sequence ID" value="QSG01500.1"/>
    <property type="molecule type" value="Genomic_DNA"/>
</dbReference>
<keyword evidence="5" id="KW-0520">NAD</keyword>
<evidence type="ECO:0000313" key="9">
    <source>
        <dbReference type="EMBL" id="QSG01500.1"/>
    </source>
</evidence>
<dbReference type="GO" id="GO:0005886">
    <property type="term" value="C:plasma membrane"/>
    <property type="evidence" value="ECO:0007669"/>
    <property type="project" value="InterPro"/>
</dbReference>